<evidence type="ECO:0000313" key="4">
    <source>
        <dbReference type="WBParaSite" id="SCUD_0002336301-mRNA-1"/>
    </source>
</evidence>
<evidence type="ECO:0000313" key="2">
    <source>
        <dbReference type="EMBL" id="VDP82605.1"/>
    </source>
</evidence>
<dbReference type="GO" id="GO:0061789">
    <property type="term" value="P:dense core granule priming"/>
    <property type="evidence" value="ECO:0007669"/>
    <property type="project" value="TreeGrafter"/>
</dbReference>
<sequence length="121" mass="13081">MCAKDYCFGRTDRLIGLTVLQLRDLATTTDLNASPTIHSRDGRTGAGQSGACACICSLGKRLHLDDTGWTILRILSQRPQDEIAREFVRLKSEVRSPCDSIGNTTGSVTGNSLNGSVPRSR</sequence>
<dbReference type="GO" id="GO:0016082">
    <property type="term" value="P:synaptic vesicle priming"/>
    <property type="evidence" value="ECO:0007669"/>
    <property type="project" value="TreeGrafter"/>
</dbReference>
<protein>
    <submittedName>
        <fullName evidence="4">DUF222 domain-containing protein</fullName>
    </submittedName>
</protein>
<dbReference type="PANTHER" id="PTHR10480">
    <property type="entry name" value="PROTEIN UNC-13 HOMOLOG"/>
    <property type="match status" value="1"/>
</dbReference>
<dbReference type="AlphaFoldDB" id="A0A183L7P0"/>
<dbReference type="GO" id="GO:0035249">
    <property type="term" value="P:synaptic transmission, glutamatergic"/>
    <property type="evidence" value="ECO:0007669"/>
    <property type="project" value="TreeGrafter"/>
</dbReference>
<reference evidence="4" key="1">
    <citation type="submission" date="2016-06" db="UniProtKB">
        <authorList>
            <consortium name="WormBaseParasite"/>
        </authorList>
    </citation>
    <scope>IDENTIFICATION</scope>
</reference>
<organism evidence="4">
    <name type="scientific">Schistosoma curassoni</name>
    <dbReference type="NCBI Taxonomy" id="6186"/>
    <lineage>
        <taxon>Eukaryota</taxon>
        <taxon>Metazoa</taxon>
        <taxon>Spiralia</taxon>
        <taxon>Lophotrochozoa</taxon>
        <taxon>Platyhelminthes</taxon>
        <taxon>Trematoda</taxon>
        <taxon>Digenea</taxon>
        <taxon>Strigeidida</taxon>
        <taxon>Schistosomatoidea</taxon>
        <taxon>Schistosomatidae</taxon>
        <taxon>Schistosoma</taxon>
    </lineage>
</organism>
<accession>A0A183L7P0</accession>
<evidence type="ECO:0000313" key="3">
    <source>
        <dbReference type="Proteomes" id="UP000279833"/>
    </source>
</evidence>
<proteinExistence type="predicted"/>
<dbReference type="GO" id="GO:0099525">
    <property type="term" value="P:presynaptic dense core vesicle exocytosis"/>
    <property type="evidence" value="ECO:0007669"/>
    <property type="project" value="TreeGrafter"/>
</dbReference>
<dbReference type="InterPro" id="IPR027080">
    <property type="entry name" value="Unc-13"/>
</dbReference>
<feature type="region of interest" description="Disordered" evidence="1">
    <location>
        <begin position="97"/>
        <end position="121"/>
    </location>
</feature>
<name>A0A183L7P0_9TREM</name>
<dbReference type="GO" id="GO:0005516">
    <property type="term" value="F:calmodulin binding"/>
    <property type="evidence" value="ECO:0007669"/>
    <property type="project" value="TreeGrafter"/>
</dbReference>
<feature type="compositionally biased region" description="Polar residues" evidence="1">
    <location>
        <begin position="101"/>
        <end position="121"/>
    </location>
</feature>
<reference evidence="2 3" key="2">
    <citation type="submission" date="2018-11" db="EMBL/GenBank/DDBJ databases">
        <authorList>
            <consortium name="Pathogen Informatics"/>
        </authorList>
    </citation>
    <scope>NUCLEOTIDE SEQUENCE [LARGE SCALE GENOMIC DNA]</scope>
    <source>
        <strain evidence="2">Dakar</strain>
        <strain evidence="3">Dakar, Senegal</strain>
    </source>
</reference>
<dbReference type="STRING" id="6186.A0A183L7P0"/>
<dbReference type="GO" id="GO:0019992">
    <property type="term" value="F:diacylglycerol binding"/>
    <property type="evidence" value="ECO:0007669"/>
    <property type="project" value="InterPro"/>
</dbReference>
<dbReference type="WBParaSite" id="SCUD_0002336301-mRNA-1">
    <property type="protein sequence ID" value="SCUD_0002336301-mRNA-1"/>
    <property type="gene ID" value="SCUD_0002336301"/>
</dbReference>
<dbReference type="GO" id="GO:0098831">
    <property type="term" value="C:presynaptic active zone cytoplasmic component"/>
    <property type="evidence" value="ECO:0007669"/>
    <property type="project" value="TreeGrafter"/>
</dbReference>
<dbReference type="GO" id="GO:0016081">
    <property type="term" value="P:synaptic vesicle docking"/>
    <property type="evidence" value="ECO:0007669"/>
    <property type="project" value="TreeGrafter"/>
</dbReference>
<dbReference type="Proteomes" id="UP000279833">
    <property type="component" value="Unassembled WGS sequence"/>
</dbReference>
<dbReference type="GO" id="GO:0042734">
    <property type="term" value="C:presynaptic membrane"/>
    <property type="evidence" value="ECO:0007669"/>
    <property type="project" value="TreeGrafter"/>
</dbReference>
<dbReference type="GO" id="GO:0043195">
    <property type="term" value="C:terminal bouton"/>
    <property type="evidence" value="ECO:0007669"/>
    <property type="project" value="TreeGrafter"/>
</dbReference>
<dbReference type="GO" id="GO:0031594">
    <property type="term" value="C:neuromuscular junction"/>
    <property type="evidence" value="ECO:0007669"/>
    <property type="project" value="TreeGrafter"/>
</dbReference>
<dbReference type="PANTHER" id="PTHR10480:SF12">
    <property type="entry name" value="UNC-13, ISOFORM E"/>
    <property type="match status" value="1"/>
</dbReference>
<dbReference type="GO" id="GO:0030672">
    <property type="term" value="C:synaptic vesicle membrane"/>
    <property type="evidence" value="ECO:0007669"/>
    <property type="project" value="TreeGrafter"/>
</dbReference>
<evidence type="ECO:0000256" key="1">
    <source>
        <dbReference type="SAM" id="MobiDB-lite"/>
    </source>
</evidence>
<gene>
    <name evidence="2" type="ORF">SCUD_LOCUS23359</name>
</gene>
<dbReference type="EMBL" id="UZAK01054080">
    <property type="protein sequence ID" value="VDP82605.1"/>
    <property type="molecule type" value="Genomic_DNA"/>
</dbReference>
<keyword evidence="3" id="KW-1185">Reference proteome</keyword>
<dbReference type="GO" id="GO:0017075">
    <property type="term" value="F:syntaxin-1 binding"/>
    <property type="evidence" value="ECO:0007669"/>
    <property type="project" value="TreeGrafter"/>
</dbReference>